<comment type="caution">
    <text evidence="6">The sequence shown here is derived from an EMBL/GenBank/DDBJ whole genome shotgun (WGS) entry which is preliminary data.</text>
</comment>
<dbReference type="Pfam" id="PF03466">
    <property type="entry name" value="LysR_substrate"/>
    <property type="match status" value="1"/>
</dbReference>
<dbReference type="InterPro" id="IPR050950">
    <property type="entry name" value="HTH-type_LysR_regulators"/>
</dbReference>
<dbReference type="PROSITE" id="PS50931">
    <property type="entry name" value="HTH_LYSR"/>
    <property type="match status" value="1"/>
</dbReference>
<reference evidence="6 7" key="1">
    <citation type="submission" date="2019-02" db="EMBL/GenBank/DDBJ databases">
        <title>Genomic Encyclopedia of Type Strains, Phase IV (KMG-IV): sequencing the most valuable type-strain genomes for metagenomic binning, comparative biology and taxonomic classification.</title>
        <authorList>
            <person name="Goeker M."/>
        </authorList>
    </citation>
    <scope>NUCLEOTIDE SEQUENCE [LARGE SCALE GENOMIC DNA]</scope>
    <source>
        <strain evidence="6 7">K24</strain>
    </source>
</reference>
<dbReference type="RefSeq" id="WP_130358478.1">
    <property type="nucleotide sequence ID" value="NZ_SGXC01000002.1"/>
</dbReference>
<dbReference type="PANTHER" id="PTHR30419:SF8">
    <property type="entry name" value="NITROGEN ASSIMILATION TRANSCRIPTIONAL ACTIVATOR-RELATED"/>
    <property type="match status" value="1"/>
</dbReference>
<accession>A0A4Q7ND62</accession>
<organism evidence="6 7">
    <name type="scientific">Pigmentiphaga kullae</name>
    <dbReference type="NCBI Taxonomy" id="151784"/>
    <lineage>
        <taxon>Bacteria</taxon>
        <taxon>Pseudomonadati</taxon>
        <taxon>Pseudomonadota</taxon>
        <taxon>Betaproteobacteria</taxon>
        <taxon>Burkholderiales</taxon>
        <taxon>Alcaligenaceae</taxon>
        <taxon>Pigmentiphaga</taxon>
    </lineage>
</organism>
<protein>
    <submittedName>
        <fullName evidence="6">LysR family pca operon transcriptional activator</fullName>
    </submittedName>
</protein>
<dbReference type="InterPro" id="IPR036388">
    <property type="entry name" value="WH-like_DNA-bd_sf"/>
</dbReference>
<evidence type="ECO:0000256" key="4">
    <source>
        <dbReference type="ARBA" id="ARBA00023163"/>
    </source>
</evidence>
<evidence type="ECO:0000313" key="6">
    <source>
        <dbReference type="EMBL" id="RZS80860.1"/>
    </source>
</evidence>
<keyword evidence="3" id="KW-0238">DNA-binding</keyword>
<dbReference type="Proteomes" id="UP000292445">
    <property type="component" value="Unassembled WGS sequence"/>
</dbReference>
<dbReference type="SUPFAM" id="SSF53850">
    <property type="entry name" value="Periplasmic binding protein-like II"/>
    <property type="match status" value="1"/>
</dbReference>
<dbReference type="OrthoDB" id="9814165at2"/>
<gene>
    <name evidence="6" type="ORF">EV675_3473</name>
</gene>
<dbReference type="EMBL" id="SGXC01000002">
    <property type="protein sequence ID" value="RZS80860.1"/>
    <property type="molecule type" value="Genomic_DNA"/>
</dbReference>
<dbReference type="InterPro" id="IPR005119">
    <property type="entry name" value="LysR_subst-bd"/>
</dbReference>
<name>A0A4Q7ND62_9BURK</name>
<dbReference type="Pfam" id="PF00126">
    <property type="entry name" value="HTH_1"/>
    <property type="match status" value="1"/>
</dbReference>
<dbReference type="InterPro" id="IPR000847">
    <property type="entry name" value="LysR_HTH_N"/>
</dbReference>
<evidence type="ECO:0000256" key="1">
    <source>
        <dbReference type="ARBA" id="ARBA00009437"/>
    </source>
</evidence>
<dbReference type="Gene3D" id="1.10.10.10">
    <property type="entry name" value="Winged helix-like DNA-binding domain superfamily/Winged helix DNA-binding domain"/>
    <property type="match status" value="1"/>
</dbReference>
<evidence type="ECO:0000256" key="3">
    <source>
        <dbReference type="ARBA" id="ARBA00023125"/>
    </source>
</evidence>
<dbReference type="GO" id="GO:0003700">
    <property type="term" value="F:DNA-binding transcription factor activity"/>
    <property type="evidence" value="ECO:0007669"/>
    <property type="project" value="InterPro"/>
</dbReference>
<keyword evidence="7" id="KW-1185">Reference proteome</keyword>
<dbReference type="Gene3D" id="3.40.190.10">
    <property type="entry name" value="Periplasmic binding protein-like II"/>
    <property type="match status" value="2"/>
</dbReference>
<feature type="domain" description="HTH lysR-type" evidence="5">
    <location>
        <begin position="9"/>
        <end position="66"/>
    </location>
</feature>
<dbReference type="GO" id="GO:0005829">
    <property type="term" value="C:cytosol"/>
    <property type="evidence" value="ECO:0007669"/>
    <property type="project" value="TreeGrafter"/>
</dbReference>
<dbReference type="PANTHER" id="PTHR30419">
    <property type="entry name" value="HTH-TYPE TRANSCRIPTIONAL REGULATOR YBHD"/>
    <property type="match status" value="1"/>
</dbReference>
<evidence type="ECO:0000256" key="2">
    <source>
        <dbReference type="ARBA" id="ARBA00023015"/>
    </source>
</evidence>
<evidence type="ECO:0000313" key="7">
    <source>
        <dbReference type="Proteomes" id="UP000292445"/>
    </source>
</evidence>
<keyword evidence="4" id="KW-0804">Transcription</keyword>
<comment type="similarity">
    <text evidence="1">Belongs to the LysR transcriptional regulatory family.</text>
</comment>
<proteinExistence type="inferred from homology"/>
<dbReference type="InterPro" id="IPR036390">
    <property type="entry name" value="WH_DNA-bd_sf"/>
</dbReference>
<evidence type="ECO:0000259" key="5">
    <source>
        <dbReference type="PROSITE" id="PS50931"/>
    </source>
</evidence>
<dbReference type="SUPFAM" id="SSF46785">
    <property type="entry name" value="Winged helix' DNA-binding domain"/>
    <property type="match status" value="1"/>
</dbReference>
<dbReference type="AlphaFoldDB" id="A0A4Q7ND62"/>
<keyword evidence="2" id="KW-0805">Transcription regulation</keyword>
<sequence>MLRPLDPRLRLRHLQCLIALASHRSVLKAADALAQTPSAVSKSLAELEAIAGETLALRHRKGLELTPAGHTLLRHAAQAIGALRDGFELLGAGEKAPEHVRIGILPTAAANLVPNAIRQMQARYSHLVVTAHGGTNADLLVRLKLRELDLVIGRISHPSEMVGISFEHLYMEPLVMAVRPGHPLLDTAALQPADVRAYPMVLPMKGTYIRPAAETFLQSSGIGMPQQLVETLSSTMARSLMRTGDAIWFVPYGVIENDLDDGQARTLPVDTSPTAAAVGLTTLGTDELPEGARLFIDVMREVAGEMRNRNRRSLMQQG</sequence>
<dbReference type="GO" id="GO:0003677">
    <property type="term" value="F:DNA binding"/>
    <property type="evidence" value="ECO:0007669"/>
    <property type="project" value="UniProtKB-KW"/>
</dbReference>